<evidence type="ECO:0000313" key="15">
    <source>
        <dbReference type="Proteomes" id="UP001225316"/>
    </source>
</evidence>
<dbReference type="EMBL" id="JARXHW010000050">
    <property type="protein sequence ID" value="MDQ8209078.1"/>
    <property type="molecule type" value="Genomic_DNA"/>
</dbReference>
<keyword evidence="6" id="KW-1015">Disulfide bond</keyword>
<comment type="similarity">
    <text evidence="9">Belongs to the peroxiredoxin family. BCP/PrxQ subfamily.</text>
</comment>
<sequence length="165" mass="18414">MPTDPRDANPVEVGSALPQAQLTSPDGNLLSLHEVAGSQKSILIFYRGAWCPYCTKHLAAVGQYEQAILDKGYQIIAISPDQPEQAANYADEAEFNYSIYSDPDRSTIKAFGIAFETINRRTQTAEIRPVPAIYITDSEGRITFRHFDANYKERLSPEELMNALN</sequence>
<evidence type="ECO:0000256" key="7">
    <source>
        <dbReference type="ARBA" id="ARBA00023284"/>
    </source>
</evidence>
<evidence type="ECO:0000256" key="6">
    <source>
        <dbReference type="ARBA" id="ARBA00023157"/>
    </source>
</evidence>
<evidence type="ECO:0000256" key="11">
    <source>
        <dbReference type="ARBA" id="ARBA00049091"/>
    </source>
</evidence>
<evidence type="ECO:0000256" key="8">
    <source>
        <dbReference type="ARBA" id="ARBA00032824"/>
    </source>
</evidence>
<organism evidence="14 15">
    <name type="scientific">Thalassobacterium maritimum</name>
    <dbReference type="NCBI Taxonomy" id="3041265"/>
    <lineage>
        <taxon>Bacteria</taxon>
        <taxon>Pseudomonadati</taxon>
        <taxon>Verrucomicrobiota</taxon>
        <taxon>Opitutia</taxon>
        <taxon>Puniceicoccales</taxon>
        <taxon>Coraliomargaritaceae</taxon>
        <taxon>Thalassobacterium</taxon>
    </lineage>
</organism>
<proteinExistence type="inferred from homology"/>
<dbReference type="PROSITE" id="PS50222">
    <property type="entry name" value="EF_HAND_2"/>
    <property type="match status" value="1"/>
</dbReference>
<dbReference type="InterPro" id="IPR000866">
    <property type="entry name" value="AhpC/TSA"/>
</dbReference>
<evidence type="ECO:0000256" key="4">
    <source>
        <dbReference type="ARBA" id="ARBA00022862"/>
    </source>
</evidence>
<dbReference type="InterPro" id="IPR036249">
    <property type="entry name" value="Thioredoxin-like_sf"/>
</dbReference>
<evidence type="ECO:0000256" key="9">
    <source>
        <dbReference type="ARBA" id="ARBA00038489"/>
    </source>
</evidence>
<dbReference type="SUPFAM" id="SSF52833">
    <property type="entry name" value="Thioredoxin-like"/>
    <property type="match status" value="1"/>
</dbReference>
<dbReference type="Pfam" id="PF00578">
    <property type="entry name" value="AhpC-TSA"/>
    <property type="match status" value="1"/>
</dbReference>
<gene>
    <name evidence="14" type="ORF">QEH52_16250</name>
</gene>
<dbReference type="InterPro" id="IPR050924">
    <property type="entry name" value="Peroxiredoxin_BCP/PrxQ"/>
</dbReference>
<keyword evidence="4" id="KW-0049">Antioxidant</keyword>
<evidence type="ECO:0000259" key="12">
    <source>
        <dbReference type="PROSITE" id="PS50222"/>
    </source>
</evidence>
<comment type="catalytic activity">
    <reaction evidence="11">
        <text>a hydroperoxide + [thioredoxin]-dithiol = an alcohol + [thioredoxin]-disulfide + H2O</text>
        <dbReference type="Rhea" id="RHEA:62620"/>
        <dbReference type="Rhea" id="RHEA-COMP:10698"/>
        <dbReference type="Rhea" id="RHEA-COMP:10700"/>
        <dbReference type="ChEBI" id="CHEBI:15377"/>
        <dbReference type="ChEBI" id="CHEBI:29950"/>
        <dbReference type="ChEBI" id="CHEBI:30879"/>
        <dbReference type="ChEBI" id="CHEBI:35924"/>
        <dbReference type="ChEBI" id="CHEBI:50058"/>
        <dbReference type="EC" id="1.11.1.24"/>
    </reaction>
</comment>
<keyword evidence="5" id="KW-0560">Oxidoreductase</keyword>
<dbReference type="PANTHER" id="PTHR42801:SF7">
    <property type="entry name" value="SLL1159 PROTEIN"/>
    <property type="match status" value="1"/>
</dbReference>
<evidence type="ECO:0000256" key="3">
    <source>
        <dbReference type="ARBA" id="ARBA00022559"/>
    </source>
</evidence>
<dbReference type="InterPro" id="IPR013766">
    <property type="entry name" value="Thioredoxin_domain"/>
</dbReference>
<keyword evidence="3" id="KW-0575">Peroxidase</keyword>
<dbReference type="Gene3D" id="3.40.30.10">
    <property type="entry name" value="Glutaredoxin"/>
    <property type="match status" value="1"/>
</dbReference>
<feature type="domain" description="Thioredoxin" evidence="13">
    <location>
        <begin position="11"/>
        <end position="165"/>
    </location>
</feature>
<dbReference type="PROSITE" id="PS51352">
    <property type="entry name" value="THIOREDOXIN_2"/>
    <property type="match status" value="1"/>
</dbReference>
<evidence type="ECO:0000256" key="10">
    <source>
        <dbReference type="ARBA" id="ARBA00042639"/>
    </source>
</evidence>
<comment type="caution">
    <text evidence="14">The sequence shown here is derived from an EMBL/GenBank/DDBJ whole genome shotgun (WGS) entry which is preliminary data.</text>
</comment>
<comment type="function">
    <text evidence="1">Thiol-specific peroxidase that catalyzes the reduction of hydrogen peroxide and organic hydroperoxides to water and alcohols, respectively. Plays a role in cell protection against oxidative stress by detoxifying peroxides and as sensor of hydrogen peroxide-mediated signaling events.</text>
</comment>
<accession>A0ABU1AY38</accession>
<keyword evidence="15" id="KW-1185">Reference proteome</keyword>
<evidence type="ECO:0000313" key="14">
    <source>
        <dbReference type="EMBL" id="MDQ8209078.1"/>
    </source>
</evidence>
<reference evidence="14 15" key="1">
    <citation type="submission" date="2023-04" db="EMBL/GenBank/DDBJ databases">
        <title>A novel bacteria isolated from coastal sediment.</title>
        <authorList>
            <person name="Liu X.-J."/>
            <person name="Du Z.-J."/>
        </authorList>
    </citation>
    <scope>NUCLEOTIDE SEQUENCE [LARGE SCALE GENOMIC DNA]</scope>
    <source>
        <strain evidence="14 15">SDUM461003</strain>
    </source>
</reference>
<dbReference type="CDD" id="cd02970">
    <property type="entry name" value="PRX_like2"/>
    <property type="match status" value="1"/>
</dbReference>
<dbReference type="EC" id="1.11.1.24" evidence="2"/>
<evidence type="ECO:0000256" key="5">
    <source>
        <dbReference type="ARBA" id="ARBA00023002"/>
    </source>
</evidence>
<protein>
    <recommendedName>
        <fullName evidence="2">thioredoxin-dependent peroxiredoxin</fullName>
        <ecNumber evidence="2">1.11.1.24</ecNumber>
    </recommendedName>
    <alternativeName>
        <fullName evidence="8">Thioredoxin peroxidase</fullName>
    </alternativeName>
    <alternativeName>
        <fullName evidence="10">Thioredoxin-dependent peroxiredoxin Bcp</fullName>
    </alternativeName>
</protein>
<evidence type="ECO:0000256" key="2">
    <source>
        <dbReference type="ARBA" id="ARBA00013017"/>
    </source>
</evidence>
<name>A0ABU1AY38_9BACT</name>
<dbReference type="Proteomes" id="UP001225316">
    <property type="component" value="Unassembled WGS sequence"/>
</dbReference>
<evidence type="ECO:0000259" key="13">
    <source>
        <dbReference type="PROSITE" id="PS51352"/>
    </source>
</evidence>
<dbReference type="PANTHER" id="PTHR42801">
    <property type="entry name" value="THIOREDOXIN-DEPENDENT PEROXIDE REDUCTASE"/>
    <property type="match status" value="1"/>
</dbReference>
<feature type="domain" description="EF-hand" evidence="12">
    <location>
        <begin position="135"/>
        <end position="165"/>
    </location>
</feature>
<keyword evidence="7" id="KW-0676">Redox-active center</keyword>
<dbReference type="InterPro" id="IPR002048">
    <property type="entry name" value="EF_hand_dom"/>
</dbReference>
<evidence type="ECO:0000256" key="1">
    <source>
        <dbReference type="ARBA" id="ARBA00003330"/>
    </source>
</evidence>